<dbReference type="PANTHER" id="PTHR30183">
    <property type="entry name" value="MOLYBDENUM TRANSPORT SYSTEM PERMEASE PROTEIN MODB"/>
    <property type="match status" value="1"/>
</dbReference>
<evidence type="ECO:0000256" key="5">
    <source>
        <dbReference type="ARBA" id="ARBA00022989"/>
    </source>
</evidence>
<accession>A0A918TP66</accession>
<dbReference type="AlphaFoldDB" id="A0A918TP66"/>
<dbReference type="SUPFAM" id="SSF161098">
    <property type="entry name" value="MetI-like"/>
    <property type="match status" value="2"/>
</dbReference>
<evidence type="ECO:0000256" key="6">
    <source>
        <dbReference type="ARBA" id="ARBA00023136"/>
    </source>
</evidence>
<feature type="domain" description="ABC transmembrane type-1" evidence="8">
    <location>
        <begin position="309"/>
        <end position="495"/>
    </location>
</feature>
<sequence>MTRAAAPAYLAGAILLVVVLGPLPLLLTRGQVTLTGADFAALRFTVMQAGLSALLSCLLAVPVARALHRRRFVGRGAMIALMGAPFLLPVIVAALGIVSIWGARGWLARMGLPLPSLYGLQGVLLAHVFLNLPLATRMLLQGWQAIPAERLRLGESLGFDPWARFRHLEWPMLRSVLPGAMLAVFLVCLTSFAIVLTLGGGPKATTLELAIYQAVRFDFDLPRAAALALLQFGVCGLAVAASARLVRDAGFGAGLDRSLAPPAPAGWRRGLDGFLLLLTAAFLLLPLLAITLNGLLGLPAMPAQVWPALARSLIVAVTCGILSTVMALALALAVAKGARGLEYMAMLPLAASSMVLGIGLFLAVQPFVPPAALGLPVTLLVNIVLALPYAFRLILPEARALQADYGRLAEALDMRGLARLRLLTLPHLRRPLGLSAGLAAALAMGDLGAIALFASDGGATLPLLIQRLMGAYRMEAAAGAALVLMVANFGLFWLFDRWGRHAAV</sequence>
<feature type="domain" description="ABC transmembrane type-1" evidence="8">
    <location>
        <begin position="42"/>
        <end position="240"/>
    </location>
</feature>
<dbReference type="EMBL" id="BMYJ01000005">
    <property type="protein sequence ID" value="GHC56051.1"/>
    <property type="molecule type" value="Genomic_DNA"/>
</dbReference>
<dbReference type="GO" id="GO:0005886">
    <property type="term" value="C:plasma membrane"/>
    <property type="evidence" value="ECO:0007669"/>
    <property type="project" value="UniProtKB-SubCell"/>
</dbReference>
<reference evidence="9" key="1">
    <citation type="journal article" date="2014" name="Int. J. Syst. Evol. Microbiol.">
        <title>Complete genome sequence of Corynebacterium casei LMG S-19264T (=DSM 44701T), isolated from a smear-ripened cheese.</title>
        <authorList>
            <consortium name="US DOE Joint Genome Institute (JGI-PGF)"/>
            <person name="Walter F."/>
            <person name="Albersmeier A."/>
            <person name="Kalinowski J."/>
            <person name="Ruckert C."/>
        </authorList>
    </citation>
    <scope>NUCLEOTIDE SEQUENCE</scope>
    <source>
        <strain evidence="9">KCTC 23310</strain>
    </source>
</reference>
<dbReference type="GO" id="GO:0055085">
    <property type="term" value="P:transmembrane transport"/>
    <property type="evidence" value="ECO:0007669"/>
    <property type="project" value="InterPro"/>
</dbReference>
<dbReference type="Proteomes" id="UP000638981">
    <property type="component" value="Unassembled WGS sequence"/>
</dbReference>
<feature type="transmembrane region" description="Helical" evidence="7">
    <location>
        <begin position="474"/>
        <end position="495"/>
    </location>
</feature>
<keyword evidence="4 7" id="KW-0812">Transmembrane</keyword>
<keyword evidence="3" id="KW-1003">Cell membrane</keyword>
<dbReference type="PROSITE" id="PS50928">
    <property type="entry name" value="ABC_TM1"/>
    <property type="match status" value="2"/>
</dbReference>
<comment type="subcellular location">
    <subcellularLocation>
        <location evidence="1">Cell membrane</location>
        <topology evidence="1">Multi-pass membrane protein</topology>
    </subcellularLocation>
</comment>
<feature type="transmembrane region" description="Helical" evidence="7">
    <location>
        <begin position="221"/>
        <end position="241"/>
    </location>
</feature>
<evidence type="ECO:0000256" key="2">
    <source>
        <dbReference type="ARBA" id="ARBA00022448"/>
    </source>
</evidence>
<organism evidence="9 10">
    <name type="scientific">Neogemmobacter tilapiae</name>
    <dbReference type="NCBI Taxonomy" id="875041"/>
    <lineage>
        <taxon>Bacteria</taxon>
        <taxon>Pseudomonadati</taxon>
        <taxon>Pseudomonadota</taxon>
        <taxon>Alphaproteobacteria</taxon>
        <taxon>Rhodobacterales</taxon>
        <taxon>Paracoccaceae</taxon>
        <taxon>Neogemmobacter</taxon>
    </lineage>
</organism>
<feature type="transmembrane region" description="Helical" evidence="7">
    <location>
        <begin position="7"/>
        <end position="27"/>
    </location>
</feature>
<dbReference type="InterPro" id="IPR035906">
    <property type="entry name" value="MetI-like_sf"/>
</dbReference>
<feature type="transmembrane region" description="Helical" evidence="7">
    <location>
        <begin position="371"/>
        <end position="391"/>
    </location>
</feature>
<proteinExistence type="predicted"/>
<gene>
    <name evidence="9" type="primary">thiP</name>
    <name evidence="9" type="ORF">GCM10007315_19130</name>
</gene>
<dbReference type="InterPro" id="IPR000515">
    <property type="entry name" value="MetI-like"/>
</dbReference>
<feature type="transmembrane region" description="Helical" evidence="7">
    <location>
        <begin position="308"/>
        <end position="334"/>
    </location>
</feature>
<protein>
    <submittedName>
        <fullName evidence="9">Thiamine/thiamine pyrophosphate ABC transporter permease ThiP</fullName>
    </submittedName>
</protein>
<evidence type="ECO:0000256" key="4">
    <source>
        <dbReference type="ARBA" id="ARBA00022692"/>
    </source>
</evidence>
<evidence type="ECO:0000313" key="10">
    <source>
        <dbReference type="Proteomes" id="UP000638981"/>
    </source>
</evidence>
<feature type="transmembrane region" description="Helical" evidence="7">
    <location>
        <begin position="346"/>
        <end position="365"/>
    </location>
</feature>
<reference evidence="9" key="2">
    <citation type="submission" date="2020-09" db="EMBL/GenBank/DDBJ databases">
        <authorList>
            <person name="Sun Q."/>
            <person name="Kim S."/>
        </authorList>
    </citation>
    <scope>NUCLEOTIDE SEQUENCE</scope>
    <source>
        <strain evidence="9">KCTC 23310</strain>
    </source>
</reference>
<dbReference type="Gene3D" id="1.10.3720.10">
    <property type="entry name" value="MetI-like"/>
    <property type="match status" value="2"/>
</dbReference>
<keyword evidence="6 7" id="KW-0472">Membrane</keyword>
<feature type="transmembrane region" description="Helical" evidence="7">
    <location>
        <begin position="274"/>
        <end position="296"/>
    </location>
</feature>
<keyword evidence="10" id="KW-1185">Reference proteome</keyword>
<comment type="caution">
    <text evidence="9">The sequence shown here is derived from an EMBL/GenBank/DDBJ whole genome shotgun (WGS) entry which is preliminary data.</text>
</comment>
<name>A0A918TP66_9RHOB</name>
<feature type="transmembrane region" description="Helical" evidence="7">
    <location>
        <begin position="79"/>
        <end position="103"/>
    </location>
</feature>
<evidence type="ECO:0000256" key="3">
    <source>
        <dbReference type="ARBA" id="ARBA00022475"/>
    </source>
</evidence>
<evidence type="ECO:0000256" key="1">
    <source>
        <dbReference type="ARBA" id="ARBA00004651"/>
    </source>
</evidence>
<dbReference type="CDD" id="cd06261">
    <property type="entry name" value="TM_PBP2"/>
    <property type="match status" value="2"/>
</dbReference>
<keyword evidence="2" id="KW-0813">Transport</keyword>
<feature type="transmembrane region" description="Helical" evidence="7">
    <location>
        <begin position="47"/>
        <end position="67"/>
    </location>
</feature>
<evidence type="ECO:0000259" key="8">
    <source>
        <dbReference type="PROSITE" id="PS50928"/>
    </source>
</evidence>
<evidence type="ECO:0000256" key="7">
    <source>
        <dbReference type="SAM" id="Phobius"/>
    </source>
</evidence>
<feature type="transmembrane region" description="Helical" evidence="7">
    <location>
        <begin position="432"/>
        <end position="454"/>
    </location>
</feature>
<feature type="transmembrane region" description="Helical" evidence="7">
    <location>
        <begin position="176"/>
        <end position="201"/>
    </location>
</feature>
<dbReference type="PANTHER" id="PTHR30183:SF9">
    <property type="entry name" value="THIAMINE TRANSPORT SYSTEM PERMEASE PROTEIN THIP"/>
    <property type="match status" value="1"/>
</dbReference>
<keyword evidence="5 7" id="KW-1133">Transmembrane helix</keyword>
<feature type="transmembrane region" description="Helical" evidence="7">
    <location>
        <begin position="115"/>
        <end position="134"/>
    </location>
</feature>
<evidence type="ECO:0000313" key="9">
    <source>
        <dbReference type="EMBL" id="GHC56051.1"/>
    </source>
</evidence>